<sequence length="43" mass="4624">MAGRGVHFAPSGDEARHLRALPDGRGRLDDVADGRHVLFSVDP</sequence>
<gene>
    <name evidence="1" type="ORF">ElP_30610</name>
</gene>
<protein>
    <submittedName>
        <fullName evidence="1">Uncharacterized protein</fullName>
    </submittedName>
</protein>
<proteinExistence type="predicted"/>
<keyword evidence="2" id="KW-1185">Reference proteome</keyword>
<evidence type="ECO:0000313" key="2">
    <source>
        <dbReference type="Proteomes" id="UP000317835"/>
    </source>
</evidence>
<reference evidence="1 2" key="1">
    <citation type="submission" date="2019-02" db="EMBL/GenBank/DDBJ databases">
        <title>Deep-cultivation of Planctomycetes and their phenomic and genomic characterization uncovers novel biology.</title>
        <authorList>
            <person name="Wiegand S."/>
            <person name="Jogler M."/>
            <person name="Boedeker C."/>
            <person name="Pinto D."/>
            <person name="Vollmers J."/>
            <person name="Rivas-Marin E."/>
            <person name="Kohn T."/>
            <person name="Peeters S.H."/>
            <person name="Heuer A."/>
            <person name="Rast P."/>
            <person name="Oberbeckmann S."/>
            <person name="Bunk B."/>
            <person name="Jeske O."/>
            <person name="Meyerdierks A."/>
            <person name="Storesund J.E."/>
            <person name="Kallscheuer N."/>
            <person name="Luecker S."/>
            <person name="Lage O.M."/>
            <person name="Pohl T."/>
            <person name="Merkel B.J."/>
            <person name="Hornburger P."/>
            <person name="Mueller R.-W."/>
            <person name="Bruemmer F."/>
            <person name="Labrenz M."/>
            <person name="Spormann A.M."/>
            <person name="Op den Camp H."/>
            <person name="Overmann J."/>
            <person name="Amann R."/>
            <person name="Jetten M.S.M."/>
            <person name="Mascher T."/>
            <person name="Medema M.H."/>
            <person name="Devos D.P."/>
            <person name="Kaster A.-K."/>
            <person name="Ovreas L."/>
            <person name="Rohde M."/>
            <person name="Galperin M.Y."/>
            <person name="Jogler C."/>
        </authorList>
    </citation>
    <scope>NUCLEOTIDE SEQUENCE [LARGE SCALE GENOMIC DNA]</scope>
    <source>
        <strain evidence="1 2">ElP</strain>
    </source>
</reference>
<dbReference type="KEGG" id="tpla:ElP_30610"/>
<evidence type="ECO:0000313" key="1">
    <source>
        <dbReference type="EMBL" id="QDV35158.1"/>
    </source>
</evidence>
<organism evidence="1 2">
    <name type="scientific">Tautonia plasticadhaerens</name>
    <dbReference type="NCBI Taxonomy" id="2527974"/>
    <lineage>
        <taxon>Bacteria</taxon>
        <taxon>Pseudomonadati</taxon>
        <taxon>Planctomycetota</taxon>
        <taxon>Planctomycetia</taxon>
        <taxon>Isosphaerales</taxon>
        <taxon>Isosphaeraceae</taxon>
        <taxon>Tautonia</taxon>
    </lineage>
</organism>
<dbReference type="AlphaFoldDB" id="A0A518H2U6"/>
<dbReference type="EMBL" id="CP036426">
    <property type="protein sequence ID" value="QDV35158.1"/>
    <property type="molecule type" value="Genomic_DNA"/>
</dbReference>
<name>A0A518H2U6_9BACT</name>
<dbReference type="Proteomes" id="UP000317835">
    <property type="component" value="Chromosome"/>
</dbReference>
<dbReference type="RefSeq" id="WP_261344435.1">
    <property type="nucleotide sequence ID" value="NZ_CP036426.1"/>
</dbReference>
<accession>A0A518H2U6</accession>